<accession>A0AAD4BAG7</accession>
<comment type="caution">
    <text evidence="2">The sequence shown here is derived from an EMBL/GenBank/DDBJ whole genome shotgun (WGS) entry which is preliminary data.</text>
</comment>
<gene>
    <name evidence="3" type="ORF">L210DRAFT_3538866</name>
    <name evidence="2" type="ORF">L210DRAFT_3586996</name>
</gene>
<feature type="compositionally biased region" description="Low complexity" evidence="1">
    <location>
        <begin position="13"/>
        <end position="27"/>
    </location>
</feature>
<dbReference type="EMBL" id="WHUW01000011">
    <property type="protein sequence ID" value="KAF8441000.1"/>
    <property type="molecule type" value="Genomic_DNA"/>
</dbReference>
<evidence type="ECO:0000313" key="3">
    <source>
        <dbReference type="EMBL" id="KAF8441000.1"/>
    </source>
</evidence>
<dbReference type="AlphaFoldDB" id="A0AAD4BAG7"/>
<reference evidence="2" key="1">
    <citation type="submission" date="2019-10" db="EMBL/GenBank/DDBJ databases">
        <authorList>
            <consortium name="DOE Joint Genome Institute"/>
            <person name="Kuo A."/>
            <person name="Miyauchi S."/>
            <person name="Kiss E."/>
            <person name="Drula E."/>
            <person name="Kohler A."/>
            <person name="Sanchez-Garcia M."/>
            <person name="Andreopoulos B."/>
            <person name="Barry K.W."/>
            <person name="Bonito G."/>
            <person name="Buee M."/>
            <person name="Carver A."/>
            <person name="Chen C."/>
            <person name="Cichocki N."/>
            <person name="Clum A."/>
            <person name="Culley D."/>
            <person name="Crous P.W."/>
            <person name="Fauchery L."/>
            <person name="Girlanda M."/>
            <person name="Hayes R."/>
            <person name="Keri Z."/>
            <person name="LaButti K."/>
            <person name="Lipzen A."/>
            <person name="Lombard V."/>
            <person name="Magnuson J."/>
            <person name="Maillard F."/>
            <person name="Morin E."/>
            <person name="Murat C."/>
            <person name="Nolan M."/>
            <person name="Ohm R."/>
            <person name="Pangilinan J."/>
            <person name="Pereira M."/>
            <person name="Perotto S."/>
            <person name="Peter M."/>
            <person name="Riley R."/>
            <person name="Sitrit Y."/>
            <person name="Stielow B."/>
            <person name="Szollosi G."/>
            <person name="Zifcakova L."/>
            <person name="Stursova M."/>
            <person name="Spatafora J.W."/>
            <person name="Tedersoo L."/>
            <person name="Vaario L.-M."/>
            <person name="Yamada A."/>
            <person name="Yan M."/>
            <person name="Wang P."/>
            <person name="Xu J."/>
            <person name="Bruns T."/>
            <person name="Baldrian P."/>
            <person name="Vilgalys R."/>
            <person name="Henrissat B."/>
            <person name="Grigoriev I.V."/>
            <person name="Hibbett D."/>
            <person name="Nagy L.G."/>
            <person name="Martin F.M."/>
        </authorList>
    </citation>
    <scope>NUCLEOTIDE SEQUENCE</scope>
    <source>
        <strain evidence="2">BED1</strain>
    </source>
</reference>
<keyword evidence="4" id="KW-1185">Reference proteome</keyword>
<protein>
    <submittedName>
        <fullName evidence="2">Uncharacterized protein</fullName>
    </submittedName>
</protein>
<name>A0AAD4BAG7_BOLED</name>
<dbReference type="Proteomes" id="UP001194468">
    <property type="component" value="Unassembled WGS sequence"/>
</dbReference>
<dbReference type="EMBL" id="WHUW01000344">
    <property type="protein sequence ID" value="KAF8415305.1"/>
    <property type="molecule type" value="Genomic_DNA"/>
</dbReference>
<organism evidence="2 4">
    <name type="scientific">Boletus edulis BED1</name>
    <dbReference type="NCBI Taxonomy" id="1328754"/>
    <lineage>
        <taxon>Eukaryota</taxon>
        <taxon>Fungi</taxon>
        <taxon>Dikarya</taxon>
        <taxon>Basidiomycota</taxon>
        <taxon>Agaricomycotina</taxon>
        <taxon>Agaricomycetes</taxon>
        <taxon>Agaricomycetidae</taxon>
        <taxon>Boletales</taxon>
        <taxon>Boletineae</taxon>
        <taxon>Boletaceae</taxon>
        <taxon>Boletoideae</taxon>
        <taxon>Boletus</taxon>
    </lineage>
</organism>
<evidence type="ECO:0000313" key="4">
    <source>
        <dbReference type="Proteomes" id="UP001194468"/>
    </source>
</evidence>
<proteinExistence type="predicted"/>
<evidence type="ECO:0000313" key="2">
    <source>
        <dbReference type="EMBL" id="KAF8415305.1"/>
    </source>
</evidence>
<reference evidence="2" key="2">
    <citation type="journal article" date="2020" name="Nat. Commun.">
        <title>Large-scale genome sequencing of mycorrhizal fungi provides insights into the early evolution of symbiotic traits.</title>
        <authorList>
            <person name="Miyauchi S."/>
            <person name="Kiss E."/>
            <person name="Kuo A."/>
            <person name="Drula E."/>
            <person name="Kohler A."/>
            <person name="Sanchez-Garcia M."/>
            <person name="Morin E."/>
            <person name="Andreopoulos B."/>
            <person name="Barry K.W."/>
            <person name="Bonito G."/>
            <person name="Buee M."/>
            <person name="Carver A."/>
            <person name="Chen C."/>
            <person name="Cichocki N."/>
            <person name="Clum A."/>
            <person name="Culley D."/>
            <person name="Crous P.W."/>
            <person name="Fauchery L."/>
            <person name="Girlanda M."/>
            <person name="Hayes R.D."/>
            <person name="Keri Z."/>
            <person name="LaButti K."/>
            <person name="Lipzen A."/>
            <person name="Lombard V."/>
            <person name="Magnuson J."/>
            <person name="Maillard F."/>
            <person name="Murat C."/>
            <person name="Nolan M."/>
            <person name="Ohm R.A."/>
            <person name="Pangilinan J."/>
            <person name="Pereira M.F."/>
            <person name="Perotto S."/>
            <person name="Peter M."/>
            <person name="Pfister S."/>
            <person name="Riley R."/>
            <person name="Sitrit Y."/>
            <person name="Stielow J.B."/>
            <person name="Szollosi G."/>
            <person name="Zifcakova L."/>
            <person name="Stursova M."/>
            <person name="Spatafora J.W."/>
            <person name="Tedersoo L."/>
            <person name="Vaario L.M."/>
            <person name="Yamada A."/>
            <person name="Yan M."/>
            <person name="Wang P."/>
            <person name="Xu J."/>
            <person name="Bruns T."/>
            <person name="Baldrian P."/>
            <person name="Vilgalys R."/>
            <person name="Dunand C."/>
            <person name="Henrissat B."/>
            <person name="Grigoriev I.V."/>
            <person name="Hibbett D."/>
            <person name="Nagy L.G."/>
            <person name="Martin F.M."/>
        </authorList>
    </citation>
    <scope>NUCLEOTIDE SEQUENCE</scope>
    <source>
        <strain evidence="2">BED1</strain>
    </source>
</reference>
<feature type="region of interest" description="Disordered" evidence="1">
    <location>
        <begin position="1"/>
        <end position="37"/>
    </location>
</feature>
<evidence type="ECO:0000256" key="1">
    <source>
        <dbReference type="SAM" id="MobiDB-lite"/>
    </source>
</evidence>
<sequence>MVRQRAGDTIELTTSSDSTRRQSSITDGPRPSLSVNKDDPIIIASRSEDHHLPAIHSTSSLDGVQVIYDT</sequence>